<evidence type="ECO:0000313" key="2">
    <source>
        <dbReference type="Proteomes" id="UP001144978"/>
    </source>
</evidence>
<organism evidence="1 2">
    <name type="scientific">Trametes sanguinea</name>
    <dbReference type="NCBI Taxonomy" id="158606"/>
    <lineage>
        <taxon>Eukaryota</taxon>
        <taxon>Fungi</taxon>
        <taxon>Dikarya</taxon>
        <taxon>Basidiomycota</taxon>
        <taxon>Agaricomycotina</taxon>
        <taxon>Agaricomycetes</taxon>
        <taxon>Polyporales</taxon>
        <taxon>Polyporaceae</taxon>
        <taxon>Trametes</taxon>
    </lineage>
</organism>
<sequence length="180" mass="19341">MVNALRAIPPCVPTSPQDARLRSIAPVAISTPYSAPGPTVPALWTAEEPRGRTRTSHRRDSAPYLPPHQNCPAQMDGPSSPRLQRAAFAYSRGAPRRNSAAPQYVPPNRFVPTRDRIVLPTPLAPASIPASTQASLSPADQAGHTFASPRYSPPGLPAQPTPPNRRWTGSYSAHHTPSPR</sequence>
<comment type="caution">
    <text evidence="1">The sequence shown here is derived from an EMBL/GenBank/DDBJ whole genome shotgun (WGS) entry which is preliminary data.</text>
</comment>
<proteinExistence type="predicted"/>
<name>A0ACC1MNL6_9APHY</name>
<dbReference type="EMBL" id="JANSHE010006029">
    <property type="protein sequence ID" value="KAJ2968410.1"/>
    <property type="molecule type" value="Genomic_DNA"/>
</dbReference>
<accession>A0ACC1MNL6</accession>
<gene>
    <name evidence="1" type="ORF">NUW54_g13228</name>
</gene>
<protein>
    <submittedName>
        <fullName evidence="1">Uncharacterized protein</fullName>
    </submittedName>
</protein>
<keyword evidence="2" id="KW-1185">Reference proteome</keyword>
<dbReference type="Proteomes" id="UP001144978">
    <property type="component" value="Unassembled WGS sequence"/>
</dbReference>
<evidence type="ECO:0000313" key="1">
    <source>
        <dbReference type="EMBL" id="KAJ2968410.1"/>
    </source>
</evidence>
<reference evidence="1" key="1">
    <citation type="submission" date="2022-08" db="EMBL/GenBank/DDBJ databases">
        <title>Genome Sequence of Pycnoporus sanguineus.</title>
        <authorList>
            <person name="Buettner E."/>
        </authorList>
    </citation>
    <scope>NUCLEOTIDE SEQUENCE</scope>
    <source>
        <strain evidence="1">CG-C14</strain>
    </source>
</reference>